<organismHost>
    <name type="scientific">Prochlorococcus</name>
    <dbReference type="NCBI Taxonomy" id="1218"/>
</organismHost>
<evidence type="ECO:0000313" key="1">
    <source>
        <dbReference type="EMBL" id="ACY76214.1"/>
    </source>
</evidence>
<organism evidence="1 2">
    <name type="scientific">Prochlorococcus phage P-SSP7</name>
    <dbReference type="NCBI Taxonomy" id="268748"/>
    <lineage>
        <taxon>Viruses</taxon>
        <taxon>Duplodnaviria</taxon>
        <taxon>Heunggongvirae</taxon>
        <taxon>Uroviricota</taxon>
        <taxon>Caudoviricetes</taxon>
        <taxon>Autographivirales</taxon>
        <taxon>Sechaudvirinae</taxon>
        <taxon>Tiamatvirus</taxon>
    </lineage>
</organism>
<proteinExistence type="predicted"/>
<evidence type="ECO:0000313" key="2">
    <source>
        <dbReference type="Proteomes" id="UP000258925"/>
    </source>
</evidence>
<reference evidence="1 2" key="1">
    <citation type="submission" date="2009-10" db="EMBL/GenBank/DDBJ databases">
        <title>The Genome Sequence of Prochlorococcus phage P-SSP7.</title>
        <authorList>
            <consortium name="The Broad Institute Genome Sequencing Platform"/>
            <person name="Henn M.R."/>
            <person name="Sullivan M.S."/>
            <person name="Osburne M.S."/>
            <person name="Levin J."/>
            <person name="Malboeuf C."/>
            <person name="Casali M."/>
            <person name="Russ C."/>
            <person name="Lennon N."/>
            <person name="Chapman S.B."/>
            <person name="Erlich R."/>
            <person name="Young S.K."/>
            <person name="Koehrsen M."/>
            <person name="Yandava C."/>
            <person name="Zeng Q."/>
            <person name="Alvarado L."/>
            <person name="Anderson S."/>
            <person name="Berlin A."/>
            <person name="Borenstein D."/>
            <person name="Chen Z."/>
            <person name="Engels R."/>
            <person name="Freedman E."/>
            <person name="Gellesch M."/>
            <person name="Goldberg J."/>
            <person name="Green L."/>
            <person name="Griggs A."/>
            <person name="Gujja S."/>
            <person name="Heilman E.R."/>
            <person name="Heiman D."/>
            <person name="Hepburn T."/>
            <person name="Howarth C."/>
            <person name="Jen D."/>
            <person name="Larson L."/>
            <person name="Lewis B."/>
            <person name="Mehta T."/>
            <person name="Park D."/>
            <person name="Pearson M."/>
            <person name="Richards J."/>
            <person name="Rizzolo K."/>
            <person name="Roberts A."/>
            <person name="Ryan E."/>
            <person name="Saif S."/>
            <person name="Shea T."/>
            <person name="Shenoy N."/>
            <person name="Sisk P."/>
            <person name="Stolte C."/>
            <person name="Sykes S."/>
            <person name="Walk T."/>
            <person name="White J."/>
            <person name="Yu Q."/>
            <person name="Coleman M.L."/>
            <person name="Huang K.H."/>
            <person name="Weigele P.R."/>
            <person name="DeFrancesco A.S."/>
            <person name="Kern S.E."/>
            <person name="Thompson L.R."/>
            <person name="Fu R."/>
            <person name="Hombeck B."/>
            <person name="Chisholm S.W."/>
            <person name="Haas B."/>
            <person name="Nusbaum C."/>
            <person name="Birren B."/>
        </authorList>
    </citation>
    <scope>NUCLEOTIDE SEQUENCE [LARGE SCALE GENOMIC DNA]</scope>
    <source>
        <strain evidence="1 2">P-SSP7</strain>
    </source>
</reference>
<name>D1LWF5_BPPRP</name>
<dbReference type="EMBL" id="GU071093">
    <property type="protein sequence ID" value="ACY76214.1"/>
    <property type="molecule type" value="Genomic_DNA"/>
</dbReference>
<dbReference type="RefSeq" id="YP_214187.1">
    <property type="nucleotide sequence ID" value="NC_006882.2"/>
</dbReference>
<dbReference type="KEGG" id="vg:3294728"/>
<protein>
    <submittedName>
        <fullName evidence="1">Uncharacterized protein</fullName>
    </submittedName>
</protein>
<gene>
    <name evidence="1" type="ORF">PCPG_00008</name>
</gene>
<dbReference type="Proteomes" id="UP000258925">
    <property type="component" value="Segment"/>
</dbReference>
<accession>D1LWF5</accession>
<sequence>MTEKTFNIRKAELLRDINKHPHKDELLNIMQQQLADDNVIVVTD</sequence>